<keyword evidence="3" id="KW-1185">Reference proteome</keyword>
<dbReference type="GO" id="GO:0006313">
    <property type="term" value="P:DNA transposition"/>
    <property type="evidence" value="ECO:0007669"/>
    <property type="project" value="InterPro"/>
</dbReference>
<organism evidence="2 3">
    <name type="scientific">Sulfuriroseicoccus oceanibius</name>
    <dbReference type="NCBI Taxonomy" id="2707525"/>
    <lineage>
        <taxon>Bacteria</taxon>
        <taxon>Pseudomonadati</taxon>
        <taxon>Verrucomicrobiota</taxon>
        <taxon>Verrucomicrobiia</taxon>
        <taxon>Verrucomicrobiales</taxon>
        <taxon>Verrucomicrobiaceae</taxon>
        <taxon>Sulfuriroseicoccus</taxon>
    </lineage>
</organism>
<evidence type="ECO:0000259" key="1">
    <source>
        <dbReference type="SMART" id="SM01321"/>
    </source>
</evidence>
<protein>
    <submittedName>
        <fullName evidence="2">Transposase</fullName>
    </submittedName>
</protein>
<reference evidence="2 3" key="1">
    <citation type="submission" date="2020-12" db="EMBL/GenBank/DDBJ databases">
        <title>Sulforoseuscoccus oceanibium gen. nov., sp. nov., a representative of the phylum Verrucomicrobia with special cytoplasmic membrane, and proposal of Sulforoseuscoccusaceae fam. nov.</title>
        <authorList>
            <person name="Xi F."/>
        </authorList>
    </citation>
    <scope>NUCLEOTIDE SEQUENCE [LARGE SCALE GENOMIC DNA]</scope>
    <source>
        <strain evidence="2 3">T37</strain>
    </source>
</reference>
<gene>
    <name evidence="2" type="ORF">G3M56_013160</name>
</gene>
<dbReference type="GO" id="GO:0004803">
    <property type="term" value="F:transposase activity"/>
    <property type="evidence" value="ECO:0007669"/>
    <property type="project" value="InterPro"/>
</dbReference>
<dbReference type="Gene3D" id="3.30.70.1290">
    <property type="entry name" value="Transposase IS200-like"/>
    <property type="match status" value="1"/>
</dbReference>
<dbReference type="Pfam" id="PF01797">
    <property type="entry name" value="Y1_Tnp"/>
    <property type="match status" value="1"/>
</dbReference>
<name>A0A6B3LA98_9BACT</name>
<dbReference type="AlphaFoldDB" id="A0A6B3LA98"/>
<dbReference type="PANTHER" id="PTHR36966">
    <property type="entry name" value="REP-ASSOCIATED TYROSINE TRANSPOSASE"/>
    <property type="match status" value="1"/>
</dbReference>
<dbReference type="SUPFAM" id="SSF143422">
    <property type="entry name" value="Transposase IS200-like"/>
    <property type="match status" value="1"/>
</dbReference>
<dbReference type="SMART" id="SM01321">
    <property type="entry name" value="Y1_Tnp"/>
    <property type="match status" value="1"/>
</dbReference>
<evidence type="ECO:0000313" key="3">
    <source>
        <dbReference type="Proteomes" id="UP000475117"/>
    </source>
</evidence>
<dbReference type="PANTHER" id="PTHR36966:SF1">
    <property type="entry name" value="REP-ASSOCIATED TYROSINE TRANSPOSASE"/>
    <property type="match status" value="1"/>
</dbReference>
<dbReference type="GO" id="GO:0043565">
    <property type="term" value="F:sequence-specific DNA binding"/>
    <property type="evidence" value="ECO:0007669"/>
    <property type="project" value="TreeGrafter"/>
</dbReference>
<dbReference type="InterPro" id="IPR052715">
    <property type="entry name" value="RAYT_transposase"/>
</dbReference>
<dbReference type="InterPro" id="IPR036515">
    <property type="entry name" value="Transposase_17_sf"/>
</dbReference>
<evidence type="ECO:0000313" key="2">
    <source>
        <dbReference type="EMBL" id="QQL44810.1"/>
    </source>
</evidence>
<sequence length="201" mass="23457">MSRYLNPYEEIHKAEAGKLPHWQQDDVMQFVTFRLADSIPQSLLRSIKRERDEWVAHHPQPWSQAESSEYFELFHQKLDGVLDQGLGECCLRDPKVRAILEDVFMRGHGVVAALHAWVIMPNHVHLVFSPHEQIGTVIKAWKGASSHRIGRGAIWQKNYFDRMIRDRAHFQRVVRYIRRNPRGLELSQYSLWEGPLALSVG</sequence>
<dbReference type="Proteomes" id="UP000475117">
    <property type="component" value="Chromosome"/>
</dbReference>
<dbReference type="KEGG" id="soa:G3M56_013160"/>
<dbReference type="RefSeq" id="WP_164365249.1">
    <property type="nucleotide sequence ID" value="NZ_CP066776.1"/>
</dbReference>
<proteinExistence type="predicted"/>
<dbReference type="InterPro" id="IPR002686">
    <property type="entry name" value="Transposase_17"/>
</dbReference>
<dbReference type="EMBL" id="CP066776">
    <property type="protein sequence ID" value="QQL44810.1"/>
    <property type="molecule type" value="Genomic_DNA"/>
</dbReference>
<feature type="domain" description="Transposase IS200-like" evidence="1">
    <location>
        <begin position="24"/>
        <end position="180"/>
    </location>
</feature>
<accession>A0A6B3LA98</accession>